<protein>
    <submittedName>
        <fullName evidence="3">Uncharacterized protein</fullName>
    </submittedName>
</protein>
<evidence type="ECO:0000256" key="2">
    <source>
        <dbReference type="SAM" id="MobiDB-lite"/>
    </source>
</evidence>
<accession>A0A8S3SI15</accession>
<keyword evidence="1" id="KW-0175">Coiled coil</keyword>
<dbReference type="AlphaFoldDB" id="A0A8S3SI15"/>
<evidence type="ECO:0000313" key="4">
    <source>
        <dbReference type="Proteomes" id="UP000683360"/>
    </source>
</evidence>
<proteinExistence type="predicted"/>
<dbReference type="GO" id="GO:0005737">
    <property type="term" value="C:cytoplasm"/>
    <property type="evidence" value="ECO:0007669"/>
    <property type="project" value="TreeGrafter"/>
</dbReference>
<name>A0A8S3SI15_MYTED</name>
<dbReference type="PANTHER" id="PTHR28616:SF1">
    <property type="entry name" value="COILED-COIL DOMAIN-CONTAINING PROTEIN 125"/>
    <property type="match status" value="1"/>
</dbReference>
<reference evidence="3" key="1">
    <citation type="submission" date="2021-03" db="EMBL/GenBank/DDBJ databases">
        <authorList>
            <person name="Bekaert M."/>
        </authorList>
    </citation>
    <scope>NUCLEOTIDE SEQUENCE</scope>
</reference>
<sequence length="753" mass="85033">MSVLSDDDSDFKENGDLGLGLGLKPGGLRLNFNDNNNCQGIPLKKSTQLYTPIAQNKYRTLPFLKSKKSDIKIKQTGTAEETPVQHHTRPSCELENQSQGCCSRVMNKSPDLLKKIGKEEIERKLKTAEEEVEELKCEIEVYQKRLDAKYKAIAILREQSKKLQDFREVQKKKTYKYNHSLEQEVNKLHFELDQKEVSLENSQAIWAERFDKFERRYYKTIIKSYGSIDLKEGIIRQSLSHMGDRFERRYYKTIIKSYGSIDLKEVKKIKEGKHACSEIISCVCRENSSLTSVLEEKNKALQKVAAQNKGLSRERDDRSSDDHYSNYTSAEIAVLGACKCRVTSPEPCGCAHAAAHLRQEVSRLKSLRVKPCGCAHAGHDNVRGMIMSPEPCGCAHAAAHLRQEVSRLKSQSYFPEPCGCAHAAAHLRQEVSRLKSQSYFPEPCGCAHAAAHLRQEVSRLKSQSYFPEHCGCAHAAAHLRQEVSRLKSQSYFPEPCGCAHAAAHLRQEVSRLKSQSYFPEPCGCAHAAAHLRQEVSRLKSQSYFPEPCGCAHAAAHLRQEVSRLKSQSYFPEPCGCAHAAAHLRQEVVTSPEPCGCAHAAAHLRQEVSRLKSQVESHKKRKKEVMLTVDAYRQAFEEQLQKNKVFLSQLTSMAVPGTNKLERAKAVFRFLLETLNDDDLMRRTVSNSKLGVCLENGEVDNRPLTDRELVLVLTQILHERNEAYAHQKIASQVLAEKVKQLETQLSQQDEVFSS</sequence>
<comment type="caution">
    <text evidence="3">The sequence shown here is derived from an EMBL/GenBank/DDBJ whole genome shotgun (WGS) entry which is preliminary data.</text>
</comment>
<evidence type="ECO:0000313" key="3">
    <source>
        <dbReference type="EMBL" id="CAG2221347.1"/>
    </source>
</evidence>
<dbReference type="GO" id="GO:0035024">
    <property type="term" value="P:negative regulation of Rho protein signal transduction"/>
    <property type="evidence" value="ECO:0007669"/>
    <property type="project" value="TreeGrafter"/>
</dbReference>
<dbReference type="PANTHER" id="PTHR28616">
    <property type="entry name" value="COILED-COIL DOMAIN-CONTAINING PROTEIN 125"/>
    <property type="match status" value="1"/>
</dbReference>
<gene>
    <name evidence="3" type="ORF">MEDL_34736</name>
</gene>
<dbReference type="GO" id="GO:2000146">
    <property type="term" value="P:negative regulation of cell motility"/>
    <property type="evidence" value="ECO:0007669"/>
    <property type="project" value="TreeGrafter"/>
</dbReference>
<feature type="region of interest" description="Disordered" evidence="2">
    <location>
        <begin position="74"/>
        <end position="94"/>
    </location>
</feature>
<dbReference type="InterPro" id="IPR034608">
    <property type="entry name" value="CCDC125"/>
</dbReference>
<dbReference type="EMBL" id="CAJPWZ010001680">
    <property type="protein sequence ID" value="CAG2221347.1"/>
    <property type="molecule type" value="Genomic_DNA"/>
</dbReference>
<dbReference type="Proteomes" id="UP000683360">
    <property type="component" value="Unassembled WGS sequence"/>
</dbReference>
<keyword evidence="4" id="KW-1185">Reference proteome</keyword>
<evidence type="ECO:0000256" key="1">
    <source>
        <dbReference type="SAM" id="Coils"/>
    </source>
</evidence>
<feature type="coiled-coil region" evidence="1">
    <location>
        <begin position="118"/>
        <end position="152"/>
    </location>
</feature>
<dbReference type="OrthoDB" id="9939852at2759"/>
<organism evidence="3 4">
    <name type="scientific">Mytilus edulis</name>
    <name type="common">Blue mussel</name>
    <dbReference type="NCBI Taxonomy" id="6550"/>
    <lineage>
        <taxon>Eukaryota</taxon>
        <taxon>Metazoa</taxon>
        <taxon>Spiralia</taxon>
        <taxon>Lophotrochozoa</taxon>
        <taxon>Mollusca</taxon>
        <taxon>Bivalvia</taxon>
        <taxon>Autobranchia</taxon>
        <taxon>Pteriomorphia</taxon>
        <taxon>Mytilida</taxon>
        <taxon>Mytiloidea</taxon>
        <taxon>Mytilidae</taxon>
        <taxon>Mytilinae</taxon>
        <taxon>Mytilus</taxon>
    </lineage>
</organism>